<feature type="region of interest" description="Disordered" evidence="1">
    <location>
        <begin position="1"/>
        <end position="40"/>
    </location>
</feature>
<dbReference type="EMBL" id="VSSQ01059159">
    <property type="protein sequence ID" value="MPN12746.1"/>
    <property type="molecule type" value="Genomic_DNA"/>
</dbReference>
<comment type="caution">
    <text evidence="2">The sequence shown here is derived from an EMBL/GenBank/DDBJ whole genome shotgun (WGS) entry which is preliminary data.</text>
</comment>
<feature type="compositionally biased region" description="Basic and acidic residues" evidence="1">
    <location>
        <begin position="16"/>
        <end position="39"/>
    </location>
</feature>
<proteinExistence type="predicted"/>
<accession>A0A645FGK9</accession>
<sequence length="106" mass="12596">MRRQADRQQPGQPQENRLDEPVKQERGRENDRRAERHVDQALFFLPEPAQDIRAELVKEKEPLADTAGPGKVPERCRPGKHRRCFPCRRNPVQKRYEHENFSEPLF</sequence>
<dbReference type="AlphaFoldDB" id="A0A645FGK9"/>
<reference evidence="2" key="1">
    <citation type="submission" date="2019-08" db="EMBL/GenBank/DDBJ databases">
        <authorList>
            <person name="Kucharzyk K."/>
            <person name="Murdoch R.W."/>
            <person name="Higgins S."/>
            <person name="Loffler F."/>
        </authorList>
    </citation>
    <scope>NUCLEOTIDE SEQUENCE</scope>
</reference>
<organism evidence="2">
    <name type="scientific">bioreactor metagenome</name>
    <dbReference type="NCBI Taxonomy" id="1076179"/>
    <lineage>
        <taxon>unclassified sequences</taxon>
        <taxon>metagenomes</taxon>
        <taxon>ecological metagenomes</taxon>
    </lineage>
</organism>
<evidence type="ECO:0000256" key="1">
    <source>
        <dbReference type="SAM" id="MobiDB-lite"/>
    </source>
</evidence>
<name>A0A645FGK9_9ZZZZ</name>
<gene>
    <name evidence="2" type="ORF">SDC9_160066</name>
</gene>
<feature type="region of interest" description="Disordered" evidence="1">
    <location>
        <begin position="59"/>
        <end position="79"/>
    </location>
</feature>
<evidence type="ECO:0000313" key="2">
    <source>
        <dbReference type="EMBL" id="MPN12746.1"/>
    </source>
</evidence>
<protein>
    <submittedName>
        <fullName evidence="2">Uncharacterized protein</fullName>
    </submittedName>
</protein>